<keyword evidence="1" id="KW-0812">Transmembrane</keyword>
<evidence type="ECO:0000256" key="1">
    <source>
        <dbReference type="SAM" id="Phobius"/>
    </source>
</evidence>
<dbReference type="InterPro" id="IPR018750">
    <property type="entry name" value="DUF2306_membrane"/>
</dbReference>
<evidence type="ECO:0000313" key="2">
    <source>
        <dbReference type="EMBL" id="OYX03612.1"/>
    </source>
</evidence>
<dbReference type="EMBL" id="NCDQ01000134">
    <property type="protein sequence ID" value="OYX03612.1"/>
    <property type="molecule type" value="Genomic_DNA"/>
</dbReference>
<evidence type="ECO:0008006" key="4">
    <source>
        <dbReference type="Google" id="ProtNLM"/>
    </source>
</evidence>
<organism evidence="2 3">
    <name type="scientific">Caulobacter vibrioides</name>
    <name type="common">Caulobacter crescentus</name>
    <dbReference type="NCBI Taxonomy" id="155892"/>
    <lineage>
        <taxon>Bacteria</taxon>
        <taxon>Pseudomonadati</taxon>
        <taxon>Pseudomonadota</taxon>
        <taxon>Alphaproteobacteria</taxon>
        <taxon>Caulobacterales</taxon>
        <taxon>Caulobacteraceae</taxon>
        <taxon>Caulobacter</taxon>
    </lineage>
</organism>
<protein>
    <recommendedName>
        <fullName evidence="4">DUF2306 domain-containing protein</fullName>
    </recommendedName>
</protein>
<feature type="transmembrane region" description="Helical" evidence="1">
    <location>
        <begin position="158"/>
        <end position="181"/>
    </location>
</feature>
<dbReference type="Pfam" id="PF10067">
    <property type="entry name" value="DUF2306"/>
    <property type="match status" value="1"/>
</dbReference>
<keyword evidence="1" id="KW-1133">Transmembrane helix</keyword>
<reference evidence="2 3" key="1">
    <citation type="submission" date="2017-03" db="EMBL/GenBank/DDBJ databases">
        <title>Lifting the veil on microbial sulfur biogeochemistry in mining wastewaters.</title>
        <authorList>
            <person name="Kantor R.S."/>
            <person name="Colenbrander Nelson T."/>
            <person name="Marshall S."/>
            <person name="Bennett D."/>
            <person name="Apte S."/>
            <person name="Camacho D."/>
            <person name="Thomas B.C."/>
            <person name="Warren L.A."/>
            <person name="Banfield J.F."/>
        </authorList>
    </citation>
    <scope>NUCLEOTIDE SEQUENCE [LARGE SCALE GENOMIC DNA]</scope>
    <source>
        <strain evidence="2">32-67-7</strain>
    </source>
</reference>
<feature type="transmembrane region" description="Helical" evidence="1">
    <location>
        <begin position="123"/>
        <end position="146"/>
    </location>
</feature>
<feature type="transmembrane region" description="Helical" evidence="1">
    <location>
        <begin position="61"/>
        <end position="86"/>
    </location>
</feature>
<name>A0A258D885_CAUVI</name>
<dbReference type="Proteomes" id="UP000215616">
    <property type="component" value="Unassembled WGS sequence"/>
</dbReference>
<sequence length="186" mass="19704">MAAHGKSISQASDRWSGLRNAAFGVGAAILIVAVSTPQAVADFGAFLQRIGFQPHAPDLSRIAAAPAVIQLHLYSALTALAIGVVLMMRVKGTTLHKLLGWTWVLAMGSTAVSSLFIREINHGAFSFIHLLSGWTIVGLPGAVYAIKRGKVSAHRRAMTGMFVGGLLIAGLFTFLPGRLLWTVFLG</sequence>
<comment type="caution">
    <text evidence="2">The sequence shown here is derived from an EMBL/GenBank/DDBJ whole genome shotgun (WGS) entry which is preliminary data.</text>
</comment>
<accession>A0A258D885</accession>
<evidence type="ECO:0000313" key="3">
    <source>
        <dbReference type="Proteomes" id="UP000215616"/>
    </source>
</evidence>
<feature type="transmembrane region" description="Helical" evidence="1">
    <location>
        <begin position="98"/>
        <end position="117"/>
    </location>
</feature>
<feature type="transmembrane region" description="Helical" evidence="1">
    <location>
        <begin position="21"/>
        <end position="41"/>
    </location>
</feature>
<dbReference type="AlphaFoldDB" id="A0A258D885"/>
<proteinExistence type="predicted"/>
<gene>
    <name evidence="2" type="ORF">B7Z12_09740</name>
</gene>
<keyword evidence="1" id="KW-0472">Membrane</keyword>